<dbReference type="GO" id="GO:0046872">
    <property type="term" value="F:metal ion binding"/>
    <property type="evidence" value="ECO:0007669"/>
    <property type="project" value="UniProtKB-KW"/>
</dbReference>
<dbReference type="EMBL" id="JAGQFT020000007">
    <property type="protein sequence ID" value="MBS7457873.1"/>
    <property type="molecule type" value="Genomic_DNA"/>
</dbReference>
<comment type="caution">
    <text evidence="10">The sequence shown here is derived from an EMBL/GenBank/DDBJ whole genome shotgun (WGS) entry which is preliminary data.</text>
</comment>
<evidence type="ECO:0000256" key="6">
    <source>
        <dbReference type="PROSITE-ProRule" id="PRU00433"/>
    </source>
</evidence>
<dbReference type="SUPFAM" id="SSF46626">
    <property type="entry name" value="Cytochrome c"/>
    <property type="match status" value="1"/>
</dbReference>
<evidence type="ECO:0000259" key="9">
    <source>
        <dbReference type="PROSITE" id="PS51007"/>
    </source>
</evidence>
<keyword evidence="8" id="KW-0732">Signal</keyword>
<feature type="region of interest" description="Disordered" evidence="7">
    <location>
        <begin position="20"/>
        <end position="44"/>
    </location>
</feature>
<keyword evidence="3 6" id="KW-0479">Metal-binding</keyword>
<dbReference type="AlphaFoldDB" id="A0A8J7VS11"/>
<gene>
    <name evidence="11" type="ORF">KB893_012100</name>
    <name evidence="10" type="ORF">KB893_05915</name>
</gene>
<keyword evidence="5 6" id="KW-0408">Iron</keyword>
<evidence type="ECO:0000313" key="12">
    <source>
        <dbReference type="Proteomes" id="UP000675747"/>
    </source>
</evidence>
<sequence length="126" mass="12743">MPRPLLLLVPLALAACARAPSPPAPAAADATTAATTAPAQPRPLGMCTACHGRDGIGRMAGTPNLAGQDEPYLRRALRAYRDNERNGGPMNAIAGSLSEPDIAELAAWYAAQPAGGPLPAAPEAAP</sequence>
<organism evidence="10">
    <name type="scientific">Coralloluteibacterium stylophorae</name>
    <dbReference type="NCBI Taxonomy" id="1776034"/>
    <lineage>
        <taxon>Bacteria</taxon>
        <taxon>Pseudomonadati</taxon>
        <taxon>Pseudomonadota</taxon>
        <taxon>Gammaproteobacteria</taxon>
        <taxon>Lysobacterales</taxon>
        <taxon>Lysobacteraceae</taxon>
        <taxon>Coralloluteibacterium</taxon>
    </lineage>
</organism>
<evidence type="ECO:0000256" key="1">
    <source>
        <dbReference type="ARBA" id="ARBA00022448"/>
    </source>
</evidence>
<keyword evidence="2 6" id="KW-0349">Heme</keyword>
<evidence type="ECO:0000256" key="8">
    <source>
        <dbReference type="SAM" id="SignalP"/>
    </source>
</evidence>
<feature type="compositionally biased region" description="Low complexity" evidence="7">
    <location>
        <begin position="26"/>
        <end position="44"/>
    </location>
</feature>
<dbReference type="PANTHER" id="PTHR33751:SF9">
    <property type="entry name" value="CYTOCHROME C4"/>
    <property type="match status" value="1"/>
</dbReference>
<dbReference type="GO" id="GO:0020037">
    <property type="term" value="F:heme binding"/>
    <property type="evidence" value="ECO:0007669"/>
    <property type="project" value="InterPro"/>
</dbReference>
<feature type="domain" description="Cytochrome c" evidence="9">
    <location>
        <begin position="28"/>
        <end position="113"/>
    </location>
</feature>
<dbReference type="EMBL" id="JAGQFT010000032">
    <property type="protein sequence ID" value="MBR0562050.1"/>
    <property type="molecule type" value="Genomic_DNA"/>
</dbReference>
<dbReference type="PROSITE" id="PS51007">
    <property type="entry name" value="CYTC"/>
    <property type="match status" value="1"/>
</dbReference>
<keyword evidence="1" id="KW-0813">Transport</keyword>
<dbReference type="GO" id="GO:0009055">
    <property type="term" value="F:electron transfer activity"/>
    <property type="evidence" value="ECO:0007669"/>
    <property type="project" value="InterPro"/>
</dbReference>
<feature type="signal peptide" evidence="8">
    <location>
        <begin position="1"/>
        <end position="26"/>
    </location>
</feature>
<dbReference type="PANTHER" id="PTHR33751">
    <property type="entry name" value="CBB3-TYPE CYTOCHROME C OXIDASE SUBUNIT FIXP"/>
    <property type="match status" value="1"/>
</dbReference>
<protein>
    <submittedName>
        <fullName evidence="10">Cytochrome c</fullName>
    </submittedName>
</protein>
<dbReference type="RefSeq" id="WP_211926015.1">
    <property type="nucleotide sequence ID" value="NZ_JAGQFT020000007.1"/>
</dbReference>
<dbReference type="InterPro" id="IPR036909">
    <property type="entry name" value="Cyt_c-like_dom_sf"/>
</dbReference>
<dbReference type="Gene3D" id="1.10.760.10">
    <property type="entry name" value="Cytochrome c-like domain"/>
    <property type="match status" value="1"/>
</dbReference>
<dbReference type="InterPro" id="IPR009056">
    <property type="entry name" value="Cyt_c-like_dom"/>
</dbReference>
<feature type="chain" id="PRO_5042774150" evidence="8">
    <location>
        <begin position="27"/>
        <end position="126"/>
    </location>
</feature>
<evidence type="ECO:0000256" key="5">
    <source>
        <dbReference type="ARBA" id="ARBA00023004"/>
    </source>
</evidence>
<proteinExistence type="predicted"/>
<evidence type="ECO:0000256" key="4">
    <source>
        <dbReference type="ARBA" id="ARBA00022982"/>
    </source>
</evidence>
<evidence type="ECO:0000256" key="2">
    <source>
        <dbReference type="ARBA" id="ARBA00022617"/>
    </source>
</evidence>
<evidence type="ECO:0000313" key="10">
    <source>
        <dbReference type="EMBL" id="MBR0562050.1"/>
    </source>
</evidence>
<evidence type="ECO:0000256" key="3">
    <source>
        <dbReference type="ARBA" id="ARBA00022723"/>
    </source>
</evidence>
<evidence type="ECO:0000313" key="11">
    <source>
        <dbReference type="EMBL" id="MBS7457873.1"/>
    </source>
</evidence>
<evidence type="ECO:0000256" key="7">
    <source>
        <dbReference type="SAM" id="MobiDB-lite"/>
    </source>
</evidence>
<accession>A0A8J7VS11</accession>
<keyword evidence="12" id="KW-1185">Reference proteome</keyword>
<reference evidence="10" key="2">
    <citation type="submission" date="2021-04" db="EMBL/GenBank/DDBJ databases">
        <authorList>
            <person name="Karlyshev A.V."/>
        </authorList>
    </citation>
    <scope>NUCLEOTIDE SEQUENCE</scope>
    <source>
        <strain evidence="10">LMG 29479</strain>
    </source>
</reference>
<reference evidence="11 12" key="1">
    <citation type="journal article" date="2021" name="Microbiol. Resour. Announc.">
        <title>Draft Genome Sequence of Coralloluteibacterium stylophorae LMG 29479T.</title>
        <authorList>
            <person name="Karlyshev A.V."/>
            <person name="Kudryashova E.B."/>
            <person name="Ariskina E.V."/>
            <person name="Conroy A.P."/>
            <person name="Abidueva E.Y."/>
        </authorList>
    </citation>
    <scope>NUCLEOTIDE SEQUENCE [LARGE SCALE GENOMIC DNA]</scope>
    <source>
        <strain evidence="11 12">LMG 29479</strain>
    </source>
</reference>
<dbReference type="InterPro" id="IPR050597">
    <property type="entry name" value="Cytochrome_c_Oxidase_Subunit"/>
</dbReference>
<keyword evidence="4" id="KW-0249">Electron transport</keyword>
<dbReference type="PROSITE" id="PS51257">
    <property type="entry name" value="PROKAR_LIPOPROTEIN"/>
    <property type="match status" value="1"/>
</dbReference>
<name>A0A8J7VS11_9GAMM</name>
<dbReference type="Pfam" id="PF13442">
    <property type="entry name" value="Cytochrome_CBB3"/>
    <property type="match status" value="1"/>
</dbReference>
<dbReference type="Proteomes" id="UP000675747">
    <property type="component" value="Unassembled WGS sequence"/>
</dbReference>